<evidence type="ECO:0000313" key="13">
    <source>
        <dbReference type="EMBL" id="MDR6903558.1"/>
    </source>
</evidence>
<dbReference type="PANTHER" id="PTHR34699">
    <property type="match status" value="1"/>
</dbReference>
<keyword evidence="14" id="KW-1185">Reference proteome</keyword>
<evidence type="ECO:0000256" key="2">
    <source>
        <dbReference type="ARBA" id="ARBA00001946"/>
    </source>
</evidence>
<keyword evidence="4" id="KW-0547">Nucleotide-binding</keyword>
<reference evidence="13 14" key="1">
    <citation type="submission" date="2023-07" db="EMBL/GenBank/DDBJ databases">
        <title>Sorghum-associated microbial communities from plants grown in Nebraska, USA.</title>
        <authorList>
            <person name="Schachtman D."/>
        </authorList>
    </citation>
    <scope>NUCLEOTIDE SEQUENCE [LARGE SCALE GENOMIC DNA]</scope>
    <source>
        <strain evidence="13 14">3199</strain>
    </source>
</reference>
<comment type="caution">
    <text evidence="13">The sequence shown here is derived from an EMBL/GenBank/DDBJ whole genome shotgun (WGS) entry which is preliminary data.</text>
</comment>
<dbReference type="Pfam" id="PF01931">
    <property type="entry name" value="NTPase_I-T"/>
    <property type="match status" value="1"/>
</dbReference>
<evidence type="ECO:0000256" key="5">
    <source>
        <dbReference type="ARBA" id="ARBA00022801"/>
    </source>
</evidence>
<dbReference type="SUPFAM" id="SSF52972">
    <property type="entry name" value="ITPase-like"/>
    <property type="match status" value="1"/>
</dbReference>
<feature type="domain" description="Non-canonical purine NTP phosphatase/PRRC1" evidence="12">
    <location>
        <begin position="13"/>
        <end position="173"/>
    </location>
</feature>
<organism evidence="13 14">
    <name type="scientific">Rhizobium miluonense</name>
    <dbReference type="NCBI Taxonomy" id="411945"/>
    <lineage>
        <taxon>Bacteria</taxon>
        <taxon>Pseudomonadati</taxon>
        <taxon>Pseudomonadota</taxon>
        <taxon>Alphaproteobacteria</taxon>
        <taxon>Hyphomicrobiales</taxon>
        <taxon>Rhizobiaceae</taxon>
        <taxon>Rhizobium/Agrobacterium group</taxon>
        <taxon>Rhizobium</taxon>
    </lineage>
</organism>
<keyword evidence="6" id="KW-0460">Magnesium</keyword>
<dbReference type="Proteomes" id="UP001250791">
    <property type="component" value="Unassembled WGS sequence"/>
</dbReference>
<gene>
    <name evidence="13" type="ORF">J2W52_005191</name>
</gene>
<comment type="catalytic activity">
    <reaction evidence="10">
        <text>ITP + H2O = IDP + phosphate + H(+)</text>
        <dbReference type="Rhea" id="RHEA:28330"/>
        <dbReference type="ChEBI" id="CHEBI:15377"/>
        <dbReference type="ChEBI" id="CHEBI:15378"/>
        <dbReference type="ChEBI" id="CHEBI:43474"/>
        <dbReference type="ChEBI" id="CHEBI:58280"/>
        <dbReference type="ChEBI" id="CHEBI:61402"/>
        <dbReference type="EC" id="3.6.1.73"/>
    </reaction>
</comment>
<protein>
    <recommendedName>
        <fullName evidence="9">inosine/xanthosine triphosphatase</fullName>
        <ecNumber evidence="9">3.6.1.73</ecNumber>
    </recommendedName>
</protein>
<evidence type="ECO:0000256" key="1">
    <source>
        <dbReference type="ARBA" id="ARBA00001936"/>
    </source>
</evidence>
<comment type="cofactor">
    <cofactor evidence="1">
        <name>Mn(2+)</name>
        <dbReference type="ChEBI" id="CHEBI:29035"/>
    </cofactor>
</comment>
<evidence type="ECO:0000259" key="12">
    <source>
        <dbReference type="Pfam" id="PF01931"/>
    </source>
</evidence>
<evidence type="ECO:0000256" key="7">
    <source>
        <dbReference type="ARBA" id="ARBA00023080"/>
    </source>
</evidence>
<dbReference type="EC" id="3.6.1.73" evidence="9"/>
<name>A0ABU1SX40_9HYPH</name>
<evidence type="ECO:0000256" key="3">
    <source>
        <dbReference type="ARBA" id="ARBA00022723"/>
    </source>
</evidence>
<evidence type="ECO:0000256" key="6">
    <source>
        <dbReference type="ARBA" id="ARBA00022842"/>
    </source>
</evidence>
<evidence type="ECO:0000256" key="11">
    <source>
        <dbReference type="ARBA" id="ARBA00048781"/>
    </source>
</evidence>
<proteinExistence type="predicted"/>
<keyword evidence="7" id="KW-0546">Nucleotide metabolism</keyword>
<evidence type="ECO:0000256" key="4">
    <source>
        <dbReference type="ARBA" id="ARBA00022741"/>
    </source>
</evidence>
<dbReference type="RefSeq" id="WP_310234864.1">
    <property type="nucleotide sequence ID" value="NZ_JAVDUP010000008.1"/>
</dbReference>
<comment type="catalytic activity">
    <reaction evidence="11">
        <text>XTP + H2O = XDP + phosphate + H(+)</text>
        <dbReference type="Rhea" id="RHEA:28406"/>
        <dbReference type="ChEBI" id="CHEBI:15377"/>
        <dbReference type="ChEBI" id="CHEBI:15378"/>
        <dbReference type="ChEBI" id="CHEBI:43474"/>
        <dbReference type="ChEBI" id="CHEBI:59884"/>
        <dbReference type="ChEBI" id="CHEBI:61314"/>
        <dbReference type="EC" id="3.6.1.73"/>
    </reaction>
</comment>
<dbReference type="EMBL" id="JAVDUP010000008">
    <property type="protein sequence ID" value="MDR6903558.1"/>
    <property type="molecule type" value="Genomic_DNA"/>
</dbReference>
<evidence type="ECO:0000313" key="14">
    <source>
        <dbReference type="Proteomes" id="UP001250791"/>
    </source>
</evidence>
<dbReference type="InterPro" id="IPR026533">
    <property type="entry name" value="NTPase/PRRC1"/>
</dbReference>
<keyword evidence="5" id="KW-0378">Hydrolase</keyword>
<sequence length="194" mass="21206">MQTDGAATVVVTSLNQVKIDAVKDVALLFVEQPVEMIGIQAESLVSETPIGDVEAITGCRNRILAARSAYPEASYFVSIEGAIDYNPYGAFVYSWVLVEQRQPNRRALGCSAKVLLPTVFELSLQRNLSLSNLTQRLYSTDENVSELGTNGVVTKGTFARRDEFESALRCAFGFLFNDENYSTQVSDPAFGSAN</sequence>
<dbReference type="Gene3D" id="3.90.950.10">
    <property type="match status" value="1"/>
</dbReference>
<dbReference type="InterPro" id="IPR029001">
    <property type="entry name" value="ITPase-like_fam"/>
</dbReference>
<dbReference type="InterPro" id="IPR050299">
    <property type="entry name" value="YjjX_NTPase"/>
</dbReference>
<keyword evidence="8" id="KW-0464">Manganese</keyword>
<evidence type="ECO:0000256" key="8">
    <source>
        <dbReference type="ARBA" id="ARBA00023211"/>
    </source>
</evidence>
<evidence type="ECO:0000256" key="9">
    <source>
        <dbReference type="ARBA" id="ARBA00038901"/>
    </source>
</evidence>
<comment type="cofactor">
    <cofactor evidence="2">
        <name>Mg(2+)</name>
        <dbReference type="ChEBI" id="CHEBI:18420"/>
    </cofactor>
</comment>
<accession>A0ABU1SX40</accession>
<keyword evidence="3" id="KW-0479">Metal-binding</keyword>
<evidence type="ECO:0000256" key="10">
    <source>
        <dbReference type="ARBA" id="ARBA00048174"/>
    </source>
</evidence>
<dbReference type="PANTHER" id="PTHR34699:SF2">
    <property type="entry name" value="NON-CANONICAL PURINE NTP PHOSPHATASE_PRRC1 DOMAIN-CONTAINING PROTEIN"/>
    <property type="match status" value="1"/>
</dbReference>